<protein>
    <submittedName>
        <fullName evidence="2">Uncharacterized protein</fullName>
    </submittedName>
</protein>
<name>A0A9J6EPA9_RHIMP</name>
<evidence type="ECO:0000256" key="1">
    <source>
        <dbReference type="SAM" id="MobiDB-lite"/>
    </source>
</evidence>
<feature type="region of interest" description="Disordered" evidence="1">
    <location>
        <begin position="1"/>
        <end position="24"/>
    </location>
</feature>
<proteinExistence type="predicted"/>
<sequence length="308" mass="33904">MGLPQLQLETNYTGPGPLGDGAAAPTPRCMPLQLPLQRRVRTWEFCRVDRLAHRGVCVGQRRHLQNHGRRCSGHAKRSGQAVSVRIPQEHRGVGAATTSGGLPTRNWVARRARCVRTICFQLFMELEYQRLPPDSPENISTSDASLRAIIRAIIREELQSFGLSVTPSPPPPSNTFCRDVTKEELASMTGPAYVDSPVSRLQPIAAAQTPGGHLGVPSRTIRVAAKSAICLTPPLGSPASLIRWRMNGRWVGALSPQSDAPDRHSRTDPVNSGRRHSDHDRRVVHPSPLVAPEVSFDFFRGRSECRHI</sequence>
<feature type="compositionally biased region" description="Basic residues" evidence="1">
    <location>
        <begin position="68"/>
        <end position="77"/>
    </location>
</feature>
<reference evidence="2" key="1">
    <citation type="journal article" date="2020" name="Cell">
        <title>Large-Scale Comparative Analyses of Tick Genomes Elucidate Their Genetic Diversity and Vector Capacities.</title>
        <authorList>
            <consortium name="Tick Genome and Microbiome Consortium (TIGMIC)"/>
            <person name="Jia N."/>
            <person name="Wang J."/>
            <person name="Shi W."/>
            <person name="Du L."/>
            <person name="Sun Y."/>
            <person name="Zhan W."/>
            <person name="Jiang J.F."/>
            <person name="Wang Q."/>
            <person name="Zhang B."/>
            <person name="Ji P."/>
            <person name="Bell-Sakyi L."/>
            <person name="Cui X.M."/>
            <person name="Yuan T.T."/>
            <person name="Jiang B.G."/>
            <person name="Yang W.F."/>
            <person name="Lam T.T."/>
            <person name="Chang Q.C."/>
            <person name="Ding S.J."/>
            <person name="Wang X.J."/>
            <person name="Zhu J.G."/>
            <person name="Ruan X.D."/>
            <person name="Zhao L."/>
            <person name="Wei J.T."/>
            <person name="Ye R.Z."/>
            <person name="Que T.C."/>
            <person name="Du C.H."/>
            <person name="Zhou Y.H."/>
            <person name="Cheng J.X."/>
            <person name="Dai P.F."/>
            <person name="Guo W.B."/>
            <person name="Han X.H."/>
            <person name="Huang E.J."/>
            <person name="Li L.F."/>
            <person name="Wei W."/>
            <person name="Gao Y.C."/>
            <person name="Liu J.Z."/>
            <person name="Shao H.Z."/>
            <person name="Wang X."/>
            <person name="Wang C.C."/>
            <person name="Yang T.C."/>
            <person name="Huo Q.B."/>
            <person name="Li W."/>
            <person name="Chen H.Y."/>
            <person name="Chen S.E."/>
            <person name="Zhou L.G."/>
            <person name="Ni X.B."/>
            <person name="Tian J.H."/>
            <person name="Sheng Y."/>
            <person name="Liu T."/>
            <person name="Pan Y.S."/>
            <person name="Xia L.Y."/>
            <person name="Li J."/>
            <person name="Zhao F."/>
            <person name="Cao W.C."/>
        </authorList>
    </citation>
    <scope>NUCLEOTIDE SEQUENCE</scope>
    <source>
        <strain evidence="2">Rmic-2018</strain>
    </source>
</reference>
<organism evidence="2 3">
    <name type="scientific">Rhipicephalus microplus</name>
    <name type="common">Cattle tick</name>
    <name type="synonym">Boophilus microplus</name>
    <dbReference type="NCBI Taxonomy" id="6941"/>
    <lineage>
        <taxon>Eukaryota</taxon>
        <taxon>Metazoa</taxon>
        <taxon>Ecdysozoa</taxon>
        <taxon>Arthropoda</taxon>
        <taxon>Chelicerata</taxon>
        <taxon>Arachnida</taxon>
        <taxon>Acari</taxon>
        <taxon>Parasitiformes</taxon>
        <taxon>Ixodida</taxon>
        <taxon>Ixodoidea</taxon>
        <taxon>Ixodidae</taxon>
        <taxon>Rhipicephalinae</taxon>
        <taxon>Rhipicephalus</taxon>
        <taxon>Boophilus</taxon>
    </lineage>
</organism>
<feature type="region of interest" description="Disordered" evidence="1">
    <location>
        <begin position="253"/>
        <end position="286"/>
    </location>
</feature>
<feature type="region of interest" description="Disordered" evidence="1">
    <location>
        <begin position="68"/>
        <end position="97"/>
    </location>
</feature>
<comment type="caution">
    <text evidence="2">The sequence shown here is derived from an EMBL/GenBank/DDBJ whole genome shotgun (WGS) entry which is preliminary data.</text>
</comment>
<evidence type="ECO:0000313" key="2">
    <source>
        <dbReference type="EMBL" id="KAH8036005.1"/>
    </source>
</evidence>
<dbReference type="AlphaFoldDB" id="A0A9J6EPA9"/>
<accession>A0A9J6EPA9</accession>
<keyword evidence="3" id="KW-1185">Reference proteome</keyword>
<evidence type="ECO:0000313" key="3">
    <source>
        <dbReference type="Proteomes" id="UP000821866"/>
    </source>
</evidence>
<gene>
    <name evidence="2" type="ORF">HPB51_016309</name>
</gene>
<reference evidence="2" key="2">
    <citation type="submission" date="2021-09" db="EMBL/GenBank/DDBJ databases">
        <authorList>
            <person name="Jia N."/>
            <person name="Wang J."/>
            <person name="Shi W."/>
            <person name="Du L."/>
            <person name="Sun Y."/>
            <person name="Zhan W."/>
            <person name="Jiang J."/>
            <person name="Wang Q."/>
            <person name="Zhang B."/>
            <person name="Ji P."/>
            <person name="Sakyi L.B."/>
            <person name="Cui X."/>
            <person name="Yuan T."/>
            <person name="Jiang B."/>
            <person name="Yang W."/>
            <person name="Lam T.T.-Y."/>
            <person name="Chang Q."/>
            <person name="Ding S."/>
            <person name="Wang X."/>
            <person name="Zhu J."/>
            <person name="Ruan X."/>
            <person name="Zhao L."/>
            <person name="Wei J."/>
            <person name="Que T."/>
            <person name="Du C."/>
            <person name="Cheng J."/>
            <person name="Dai P."/>
            <person name="Han X."/>
            <person name="Huang E."/>
            <person name="Gao Y."/>
            <person name="Liu J."/>
            <person name="Shao H."/>
            <person name="Ye R."/>
            <person name="Li L."/>
            <person name="Wei W."/>
            <person name="Wang X."/>
            <person name="Wang C."/>
            <person name="Huo Q."/>
            <person name="Li W."/>
            <person name="Guo W."/>
            <person name="Chen H."/>
            <person name="Chen S."/>
            <person name="Zhou L."/>
            <person name="Zhou L."/>
            <person name="Ni X."/>
            <person name="Tian J."/>
            <person name="Zhou Y."/>
            <person name="Sheng Y."/>
            <person name="Liu T."/>
            <person name="Pan Y."/>
            <person name="Xia L."/>
            <person name="Li J."/>
            <person name="Zhao F."/>
            <person name="Cao W."/>
        </authorList>
    </citation>
    <scope>NUCLEOTIDE SEQUENCE</scope>
    <source>
        <strain evidence="2">Rmic-2018</strain>
        <tissue evidence="2">Larvae</tissue>
    </source>
</reference>
<dbReference type="EMBL" id="JABSTU010000003">
    <property type="protein sequence ID" value="KAH8036005.1"/>
    <property type="molecule type" value="Genomic_DNA"/>
</dbReference>
<dbReference type="Proteomes" id="UP000821866">
    <property type="component" value="Chromosome 11"/>
</dbReference>